<dbReference type="Pfam" id="PF20922">
    <property type="entry name" value="Anamorsin_N"/>
    <property type="match status" value="1"/>
</dbReference>
<feature type="binding site" evidence="10">
    <location>
        <position position="187"/>
    </location>
    <ligand>
        <name>[2Fe-2S] cluster</name>
        <dbReference type="ChEBI" id="CHEBI:190135"/>
    </ligand>
</feature>
<evidence type="ECO:0000256" key="7">
    <source>
        <dbReference type="ARBA" id="ARBA00023004"/>
    </source>
</evidence>
<comment type="caution">
    <text evidence="10">Lacks conserved residue(s) required for the propagation of feature annotation.</text>
</comment>
<dbReference type="InterPro" id="IPR007785">
    <property type="entry name" value="Anamorsin"/>
</dbReference>
<comment type="domain">
    <text evidence="10">The N-terminal domain has structural similarity with S-adenosyl-L-methionine-dependent methyltransferases, but does not bind S-adenosyl-L-methionine. It is required for correct assembly of the 2 Fe-S clusters.</text>
</comment>
<sequence>MDLIKNGNKVLFVWGGNVTDQLEKIVNELKTKCEVIVENIERVKMASYANSTFDIILSNYLGTYDSEHTTEVLGHFVKLIKPNGKLIVRNSKTDGFKSDLVLAGYVNVEQQSDGCFVAQKPNYEVGSVAKLSLTPKSKETVAKVWKLDDTEEDDLINPDDLLDEADKEMPDPSSLRVCGTTGKRKACKDCSCGLAEELGGEAPKNEIQKSSCGSCYLGDAFRCATCPYLGMPAFKPGEKIQITDNLMKADL</sequence>
<feature type="domain" description="Anamorsin C-terminal" evidence="11">
    <location>
        <begin position="208"/>
        <end position="242"/>
    </location>
</feature>
<dbReference type="GO" id="GO:0046872">
    <property type="term" value="F:metal ion binding"/>
    <property type="evidence" value="ECO:0007669"/>
    <property type="project" value="UniProtKB-KW"/>
</dbReference>
<feature type="region of interest" description="Fe-S binding site B" evidence="10">
    <location>
        <begin position="212"/>
        <end position="226"/>
    </location>
</feature>
<reference evidence="13" key="1">
    <citation type="submission" date="2018-04" db="EMBL/GenBank/DDBJ databases">
        <authorList>
            <person name="Go L.Y."/>
            <person name="Mitchell J.A."/>
        </authorList>
    </citation>
    <scope>NUCLEOTIDE SEQUENCE</scope>
    <source>
        <tissue evidence="13">Whole organism</tissue>
    </source>
</reference>
<dbReference type="SUPFAM" id="SSF53335">
    <property type="entry name" value="S-adenosyl-L-methionine-dependent methyltransferases"/>
    <property type="match status" value="1"/>
</dbReference>
<dbReference type="PANTHER" id="PTHR13273:SF14">
    <property type="entry name" value="ANAMORSIN"/>
    <property type="match status" value="1"/>
</dbReference>
<evidence type="ECO:0000256" key="4">
    <source>
        <dbReference type="ARBA" id="ARBA00022490"/>
    </source>
</evidence>
<comment type="cofactor">
    <cofactor evidence="1 10">
        <name>[4Fe-4S] cluster</name>
        <dbReference type="ChEBI" id="CHEBI:49883"/>
    </cofactor>
</comment>
<comment type="function">
    <text evidence="10">Component of the cytosolic iron-sulfur (Fe-S) protein assembly (CIA) machinery. Required for the maturation of extramitochondrial Fe-S proteins. Part of an electron transfer chain functioning in an early step of cytosolic Fe-S biogenesis, facilitating the de novo assembly of a [4Fe-4S] cluster on the cytosolic Fe-S scaffold complex. Electrons are transferred from NADPH via a FAD- and FMN-containing diflavin oxidoreductase. Together with the diflavin oxidoreductase, also required for the assembly of the diferric tyrosyl radical cofactor of ribonucleotide reductase (RNR), probably by providing electrons for reduction during radical cofactor maturation in the catalytic small subunit.</text>
</comment>
<keyword evidence="3 10" id="KW-0004">4Fe-4S</keyword>
<feature type="domain" description="Anamorsin N-terminal" evidence="12">
    <location>
        <begin position="7"/>
        <end position="111"/>
    </location>
</feature>
<feature type="binding site" evidence="10">
    <location>
        <position position="215"/>
    </location>
    <ligand>
        <name>[4Fe-4S] cluster</name>
        <dbReference type="ChEBI" id="CHEBI:49883"/>
    </ligand>
</feature>
<feature type="binding site" evidence="10">
    <location>
        <position position="212"/>
    </location>
    <ligand>
        <name>[4Fe-4S] cluster</name>
        <dbReference type="ChEBI" id="CHEBI:49883"/>
    </ligand>
</feature>
<evidence type="ECO:0000256" key="9">
    <source>
        <dbReference type="ARBA" id="ARBA00023128"/>
    </source>
</evidence>
<comment type="subunit">
    <text evidence="10">Monomer.</text>
</comment>
<dbReference type="HAMAP" id="MF_03115">
    <property type="entry name" value="Anamorsin"/>
    <property type="match status" value="1"/>
</dbReference>
<evidence type="ECO:0000256" key="5">
    <source>
        <dbReference type="ARBA" id="ARBA00022714"/>
    </source>
</evidence>
<dbReference type="EMBL" id="UFQT01004235">
    <property type="protein sequence ID" value="SSX35586.1"/>
    <property type="molecule type" value="Genomic_DNA"/>
</dbReference>
<keyword evidence="5 10" id="KW-0001">2Fe-2S</keyword>
<keyword evidence="7 10" id="KW-0408">Iron</keyword>
<dbReference type="GO" id="GO:0009055">
    <property type="term" value="F:electron transfer activity"/>
    <property type="evidence" value="ECO:0007669"/>
    <property type="project" value="UniProtKB-UniRule"/>
</dbReference>
<dbReference type="AlphaFoldDB" id="A0A336L2I2"/>
<feature type="binding site" evidence="10">
    <location>
        <position position="190"/>
    </location>
    <ligand>
        <name>[2Fe-2S] cluster</name>
        <dbReference type="ChEBI" id="CHEBI:190135"/>
    </ligand>
</feature>
<evidence type="ECO:0000313" key="15">
    <source>
        <dbReference type="EMBL" id="SSX35586.1"/>
    </source>
</evidence>
<dbReference type="InterPro" id="IPR049011">
    <property type="entry name" value="Anamorsin_N_metazoan"/>
</dbReference>
<dbReference type="GO" id="GO:0051539">
    <property type="term" value="F:4 iron, 4 sulfur cluster binding"/>
    <property type="evidence" value="ECO:0007669"/>
    <property type="project" value="UniProtKB-KW"/>
</dbReference>
<evidence type="ECO:0000259" key="11">
    <source>
        <dbReference type="Pfam" id="PF05093"/>
    </source>
</evidence>
<evidence type="ECO:0000256" key="10">
    <source>
        <dbReference type="HAMAP-Rule" id="MF_03115"/>
    </source>
</evidence>
<feature type="binding site" evidence="10">
    <location>
        <position position="226"/>
    </location>
    <ligand>
        <name>[4Fe-4S] cluster</name>
        <dbReference type="ChEBI" id="CHEBI:49883"/>
    </ligand>
</feature>
<evidence type="ECO:0000256" key="3">
    <source>
        <dbReference type="ARBA" id="ARBA00022485"/>
    </source>
</evidence>
<feature type="short sequence motif" description="Cx2C motif 2" evidence="10">
    <location>
        <begin position="223"/>
        <end position="226"/>
    </location>
</feature>
<evidence type="ECO:0000313" key="13">
    <source>
        <dbReference type="EMBL" id="SSX07420.1"/>
    </source>
</evidence>
<dbReference type="InterPro" id="IPR046408">
    <property type="entry name" value="CIAPIN1"/>
</dbReference>
<dbReference type="CDD" id="cd02440">
    <property type="entry name" value="AdoMet_MTases"/>
    <property type="match status" value="1"/>
</dbReference>
<proteinExistence type="inferred from homology"/>
<protein>
    <recommendedName>
        <fullName evidence="10">Anamorsin homolog</fullName>
    </recommendedName>
    <alternativeName>
        <fullName evidence="10">Fe-S cluster assembly protein DRE2 homolog</fullName>
    </alternativeName>
</protein>
<keyword evidence="4 10" id="KW-0963">Cytoplasm</keyword>
<feature type="short sequence motif" description="Cx2C motif 1" evidence="10">
    <location>
        <begin position="212"/>
        <end position="215"/>
    </location>
</feature>
<comment type="domain">
    <text evidence="10">The twin Cx2C motifs are involved in the recognition by the mitochondrial MIA40-ERV1 disulfide relay system. The formation of 2 disulfide bonds in the Cx2C motifs through dithiol/disulfide exchange reactions effectively traps the protein in the mitochondrial intermembrane space.</text>
</comment>
<keyword evidence="8 10" id="KW-0411">Iron-sulfur</keyword>
<dbReference type="Gene3D" id="3.40.50.150">
    <property type="entry name" value="Vaccinia Virus protein VP39"/>
    <property type="match status" value="1"/>
</dbReference>
<comment type="domain">
    <text evidence="10">The C-terminal domain binds 2 Fe-S clusters but is otherwise mostly in an intrinsically disordered conformation.</text>
</comment>
<keyword evidence="9 10" id="KW-0496">Mitochondrion</keyword>
<dbReference type="EMBL" id="UFQS01000874">
    <property type="protein sequence ID" value="SSX07420.1"/>
    <property type="molecule type" value="Genomic_DNA"/>
</dbReference>
<dbReference type="InterPro" id="IPR029063">
    <property type="entry name" value="SAM-dependent_MTases_sf"/>
</dbReference>
<dbReference type="VEuPathDB" id="VectorBase:CSON010433"/>
<feature type="binding site" evidence="10">
    <location>
        <position position="192"/>
    </location>
    <ligand>
        <name>[2Fe-2S] cluster</name>
        <dbReference type="ChEBI" id="CHEBI:190135"/>
    </ligand>
</feature>
<dbReference type="VEuPathDB" id="VectorBase:CSON014825"/>
<organism evidence="13">
    <name type="scientific">Culicoides sonorensis</name>
    <name type="common">Biting midge</name>
    <dbReference type="NCBI Taxonomy" id="179676"/>
    <lineage>
        <taxon>Eukaryota</taxon>
        <taxon>Metazoa</taxon>
        <taxon>Ecdysozoa</taxon>
        <taxon>Arthropoda</taxon>
        <taxon>Hexapoda</taxon>
        <taxon>Insecta</taxon>
        <taxon>Pterygota</taxon>
        <taxon>Neoptera</taxon>
        <taxon>Endopterygota</taxon>
        <taxon>Diptera</taxon>
        <taxon>Nematocera</taxon>
        <taxon>Chironomoidea</taxon>
        <taxon>Ceratopogonidae</taxon>
        <taxon>Ceratopogoninae</taxon>
        <taxon>Culicoides</taxon>
        <taxon>Monoculicoides</taxon>
    </lineage>
</organism>
<accession>A0A336L2I2</accession>
<dbReference type="GO" id="GO:0016226">
    <property type="term" value="P:iron-sulfur cluster assembly"/>
    <property type="evidence" value="ECO:0007669"/>
    <property type="project" value="UniProtKB-UniRule"/>
</dbReference>
<evidence type="ECO:0000259" key="12">
    <source>
        <dbReference type="Pfam" id="PF20922"/>
    </source>
</evidence>
<evidence type="ECO:0000256" key="6">
    <source>
        <dbReference type="ARBA" id="ARBA00022723"/>
    </source>
</evidence>
<keyword evidence="6 10" id="KW-0479">Metal-binding</keyword>
<dbReference type="GO" id="GO:0005758">
    <property type="term" value="C:mitochondrial intermembrane space"/>
    <property type="evidence" value="ECO:0007669"/>
    <property type="project" value="UniProtKB-SubCell"/>
</dbReference>
<gene>
    <name evidence="13" type="primary">CSON014825</name>
    <name evidence="15" type="synonym">CSON010433</name>
</gene>
<reference evidence="14" key="2">
    <citation type="submission" date="2018-07" db="EMBL/GenBank/DDBJ databases">
        <authorList>
            <person name="Quirk P.G."/>
            <person name="Krulwich T.A."/>
        </authorList>
    </citation>
    <scope>NUCLEOTIDE SEQUENCE</scope>
</reference>
<name>A0A336L2I2_CULSO</name>
<evidence type="ECO:0000256" key="2">
    <source>
        <dbReference type="ARBA" id="ARBA00008169"/>
    </source>
</evidence>
<dbReference type="Pfam" id="PF05093">
    <property type="entry name" value="CIAPIN1"/>
    <property type="match status" value="1"/>
</dbReference>
<dbReference type="EMBL" id="UFQT01000874">
    <property type="protein sequence ID" value="SSX27762.1"/>
    <property type="molecule type" value="Genomic_DNA"/>
</dbReference>
<feature type="binding site" evidence="10">
    <location>
        <position position="223"/>
    </location>
    <ligand>
        <name>[4Fe-4S] cluster</name>
        <dbReference type="ChEBI" id="CHEBI:49883"/>
    </ligand>
</feature>
<comment type="similarity">
    <text evidence="2 10">Belongs to the anamorsin family.</text>
</comment>
<evidence type="ECO:0000256" key="1">
    <source>
        <dbReference type="ARBA" id="ARBA00001966"/>
    </source>
</evidence>
<comment type="cofactor">
    <cofactor evidence="10">
        <name>[2Fe-2S] cluster</name>
        <dbReference type="ChEBI" id="CHEBI:190135"/>
    </cofactor>
</comment>
<evidence type="ECO:0000313" key="14">
    <source>
        <dbReference type="EMBL" id="SSX27762.1"/>
    </source>
</evidence>
<evidence type="ECO:0000256" key="8">
    <source>
        <dbReference type="ARBA" id="ARBA00023014"/>
    </source>
</evidence>
<feature type="binding site" evidence="10">
    <location>
        <position position="178"/>
    </location>
    <ligand>
        <name>[2Fe-2S] cluster</name>
        <dbReference type="ChEBI" id="CHEBI:190135"/>
    </ligand>
</feature>
<dbReference type="GO" id="GO:0051537">
    <property type="term" value="F:2 iron, 2 sulfur cluster binding"/>
    <property type="evidence" value="ECO:0007669"/>
    <property type="project" value="UniProtKB-UniRule"/>
</dbReference>
<comment type="subcellular location">
    <subcellularLocation>
        <location evidence="10">Cytoplasm</location>
    </subcellularLocation>
    <subcellularLocation>
        <location evidence="10">Mitochondrion intermembrane space</location>
    </subcellularLocation>
</comment>
<dbReference type="PANTHER" id="PTHR13273">
    <property type="entry name" value="ANAMORSIN"/>
    <property type="match status" value="1"/>
</dbReference>